<keyword evidence="4" id="KW-0378">Hydrolase</keyword>
<dbReference type="PhylomeDB" id="T1IGZ6"/>
<keyword evidence="7" id="KW-0695">RNA-directed DNA polymerase</keyword>
<dbReference type="GO" id="GO:0016787">
    <property type="term" value="F:hydrolase activity"/>
    <property type="evidence" value="ECO:0007669"/>
    <property type="project" value="UniProtKB-KW"/>
</dbReference>
<reference evidence="12" key="2">
    <citation type="submission" date="2015-02" db="UniProtKB">
        <authorList>
            <consortium name="EnsemblMetazoa"/>
        </authorList>
    </citation>
    <scope>IDENTIFICATION</scope>
</reference>
<dbReference type="GO" id="GO:0006310">
    <property type="term" value="P:DNA recombination"/>
    <property type="evidence" value="ECO:0007669"/>
    <property type="project" value="UniProtKB-KW"/>
</dbReference>
<keyword evidence="8" id="KW-0808">Transferase</keyword>
<evidence type="ECO:0000256" key="6">
    <source>
        <dbReference type="ARBA" id="ARBA00022908"/>
    </source>
</evidence>
<organism evidence="12 13">
    <name type="scientific">Strigamia maritima</name>
    <name type="common">European centipede</name>
    <name type="synonym">Geophilus maritimus</name>
    <dbReference type="NCBI Taxonomy" id="126957"/>
    <lineage>
        <taxon>Eukaryota</taxon>
        <taxon>Metazoa</taxon>
        <taxon>Ecdysozoa</taxon>
        <taxon>Arthropoda</taxon>
        <taxon>Myriapoda</taxon>
        <taxon>Chilopoda</taxon>
        <taxon>Pleurostigmophora</taxon>
        <taxon>Geophilomorpha</taxon>
        <taxon>Linotaeniidae</taxon>
        <taxon>Strigamia</taxon>
    </lineage>
</organism>
<dbReference type="PANTHER" id="PTHR42648">
    <property type="entry name" value="TRANSPOSASE, PUTATIVE-RELATED"/>
    <property type="match status" value="1"/>
</dbReference>
<evidence type="ECO:0000256" key="7">
    <source>
        <dbReference type="ARBA" id="ARBA00022918"/>
    </source>
</evidence>
<dbReference type="AlphaFoldDB" id="T1IGZ6"/>
<evidence type="ECO:0000256" key="10">
    <source>
        <dbReference type="SAM" id="MobiDB-lite"/>
    </source>
</evidence>
<protein>
    <recommendedName>
        <fullName evidence="11">Retroviral polymerase SH3-like domain-containing protein</fullName>
    </recommendedName>
</protein>
<accession>T1IGZ6</accession>
<feature type="domain" description="Retroviral polymerase SH3-like" evidence="11">
    <location>
        <begin position="101"/>
        <end position="160"/>
    </location>
</feature>
<dbReference type="GO" id="GO:0003887">
    <property type="term" value="F:DNA-directed DNA polymerase activity"/>
    <property type="evidence" value="ECO:0007669"/>
    <property type="project" value="UniProtKB-KW"/>
</dbReference>
<evidence type="ECO:0000256" key="8">
    <source>
        <dbReference type="ARBA" id="ARBA00022932"/>
    </source>
</evidence>
<dbReference type="Proteomes" id="UP000014500">
    <property type="component" value="Unassembled WGS sequence"/>
</dbReference>
<dbReference type="PANTHER" id="PTHR42648:SF11">
    <property type="entry name" value="TRANSPOSON TY4-P GAG-POL POLYPROTEIN"/>
    <property type="match status" value="1"/>
</dbReference>
<keyword evidence="8" id="KW-0239">DNA-directed DNA polymerase</keyword>
<evidence type="ECO:0000256" key="3">
    <source>
        <dbReference type="ARBA" id="ARBA00022759"/>
    </source>
</evidence>
<feature type="compositionally biased region" description="Acidic residues" evidence="10">
    <location>
        <begin position="191"/>
        <end position="205"/>
    </location>
</feature>
<keyword evidence="13" id="KW-1185">Reference proteome</keyword>
<keyword evidence="8" id="KW-0548">Nucleotidyltransferase</keyword>
<dbReference type="InterPro" id="IPR057670">
    <property type="entry name" value="SH3_retrovirus"/>
</dbReference>
<name>T1IGZ6_STRMM</name>
<dbReference type="EnsemblMetazoa" id="SMAR000099-RA">
    <property type="protein sequence ID" value="SMAR000099-PA"/>
    <property type="gene ID" value="SMAR000099"/>
</dbReference>
<evidence type="ECO:0000256" key="1">
    <source>
        <dbReference type="ARBA" id="ARBA00022722"/>
    </source>
</evidence>
<keyword evidence="1" id="KW-0540">Nuclease</keyword>
<dbReference type="InterPro" id="IPR039537">
    <property type="entry name" value="Retrotran_Ty1/copia-like"/>
</dbReference>
<dbReference type="Pfam" id="PF25597">
    <property type="entry name" value="SH3_retrovirus"/>
    <property type="match status" value="1"/>
</dbReference>
<dbReference type="HOGENOM" id="CLU_1171963_0_0_1"/>
<dbReference type="GO" id="GO:0046872">
    <property type="term" value="F:metal ion binding"/>
    <property type="evidence" value="ECO:0007669"/>
    <property type="project" value="UniProtKB-KW"/>
</dbReference>
<evidence type="ECO:0000256" key="5">
    <source>
        <dbReference type="ARBA" id="ARBA00022842"/>
    </source>
</evidence>
<keyword evidence="3" id="KW-0255">Endonuclease</keyword>
<reference evidence="13" key="1">
    <citation type="submission" date="2011-05" db="EMBL/GenBank/DDBJ databases">
        <authorList>
            <person name="Richards S.R."/>
            <person name="Qu J."/>
            <person name="Jiang H."/>
            <person name="Jhangiani S.N."/>
            <person name="Agravi P."/>
            <person name="Goodspeed R."/>
            <person name="Gross S."/>
            <person name="Mandapat C."/>
            <person name="Jackson L."/>
            <person name="Mathew T."/>
            <person name="Pu L."/>
            <person name="Thornton R."/>
            <person name="Saada N."/>
            <person name="Wilczek-Boney K.B."/>
            <person name="Lee S."/>
            <person name="Kovar C."/>
            <person name="Wu Y."/>
            <person name="Scherer S.E."/>
            <person name="Worley K.C."/>
            <person name="Muzny D.M."/>
            <person name="Gibbs R."/>
        </authorList>
    </citation>
    <scope>NUCLEOTIDE SEQUENCE</scope>
    <source>
        <strain evidence="13">Brora</strain>
    </source>
</reference>
<proteinExistence type="predicted"/>
<feature type="region of interest" description="Disordered" evidence="10">
    <location>
        <begin position="191"/>
        <end position="213"/>
    </location>
</feature>
<evidence type="ECO:0000256" key="9">
    <source>
        <dbReference type="ARBA" id="ARBA00023172"/>
    </source>
</evidence>
<evidence type="ECO:0000259" key="11">
    <source>
        <dbReference type="Pfam" id="PF25597"/>
    </source>
</evidence>
<dbReference type="EMBL" id="JH429675">
    <property type="status" value="NOT_ANNOTATED_CDS"/>
    <property type="molecule type" value="Genomic_DNA"/>
</dbReference>
<keyword evidence="5" id="KW-0460">Magnesium</keyword>
<evidence type="ECO:0000313" key="13">
    <source>
        <dbReference type="Proteomes" id="UP000014500"/>
    </source>
</evidence>
<keyword evidence="6" id="KW-0229">DNA integration</keyword>
<evidence type="ECO:0000256" key="2">
    <source>
        <dbReference type="ARBA" id="ARBA00022723"/>
    </source>
</evidence>
<keyword evidence="9" id="KW-0233">DNA recombination</keyword>
<dbReference type="GO" id="GO:0015074">
    <property type="term" value="P:DNA integration"/>
    <property type="evidence" value="ECO:0007669"/>
    <property type="project" value="UniProtKB-KW"/>
</dbReference>
<evidence type="ECO:0000313" key="12">
    <source>
        <dbReference type="EnsemblMetazoa" id="SMAR000099-PA"/>
    </source>
</evidence>
<evidence type="ECO:0000256" key="4">
    <source>
        <dbReference type="ARBA" id="ARBA00022801"/>
    </source>
</evidence>
<keyword evidence="2" id="KW-0479">Metal-binding</keyword>
<dbReference type="GO" id="GO:0003964">
    <property type="term" value="F:RNA-directed DNA polymerase activity"/>
    <property type="evidence" value="ECO:0007669"/>
    <property type="project" value="UniProtKB-KW"/>
</dbReference>
<sequence>MYVRGLKQLGNNDDVKEIEFSSPVKDITCDVCNISKSTRASYKSSGKSVMDFPLDLIHMDLCGPAKKPSIGGAFRIDGKIPYVLFRKRPLNVGHMRIPGTLAYAHIQTEKRKSKHHPRAWKGIMVGYAMRIRGYRIWDPSTDKVHKTKHVKIVESKRWINFDDERDDDENEKNPILISNDDSSFDDDVFEAEAQSDEDQNDEDLDVFGTPMKPGRRSEIEIEARNANRLVKIDSPYL</sequence>
<dbReference type="GO" id="GO:0004519">
    <property type="term" value="F:endonuclease activity"/>
    <property type="evidence" value="ECO:0007669"/>
    <property type="project" value="UniProtKB-KW"/>
</dbReference>